<keyword evidence="2" id="KW-0862">Zinc</keyword>
<keyword evidence="1" id="KW-0479">Metal-binding</keyword>
<dbReference type="InterPro" id="IPR036291">
    <property type="entry name" value="NAD(P)-bd_dom_sf"/>
</dbReference>
<dbReference type="PANTHER" id="PTHR43401:SF2">
    <property type="entry name" value="L-THREONINE 3-DEHYDROGENASE"/>
    <property type="match status" value="1"/>
</dbReference>
<protein>
    <recommendedName>
        <fullName evidence="4">Alcohol dehydrogenase-like N-terminal domain-containing protein</fullName>
    </recommendedName>
</protein>
<reference evidence="5" key="1">
    <citation type="journal article" date="2014" name="Front. Microbiol.">
        <title>High frequency of phylogenetically diverse reductive dehalogenase-homologous genes in deep subseafloor sedimentary metagenomes.</title>
        <authorList>
            <person name="Kawai M."/>
            <person name="Futagami T."/>
            <person name="Toyoda A."/>
            <person name="Takaki Y."/>
            <person name="Nishi S."/>
            <person name="Hori S."/>
            <person name="Arai W."/>
            <person name="Tsubouchi T."/>
            <person name="Morono Y."/>
            <person name="Uchiyama I."/>
            <person name="Ito T."/>
            <person name="Fujiyama A."/>
            <person name="Inagaki F."/>
            <person name="Takami H."/>
        </authorList>
    </citation>
    <scope>NUCLEOTIDE SEQUENCE</scope>
    <source>
        <strain evidence="5">Expedition CK06-06</strain>
    </source>
</reference>
<evidence type="ECO:0000313" key="5">
    <source>
        <dbReference type="EMBL" id="GAG85404.1"/>
    </source>
</evidence>
<dbReference type="PROSITE" id="PS00059">
    <property type="entry name" value="ADH_ZINC"/>
    <property type="match status" value="1"/>
</dbReference>
<dbReference type="GO" id="GO:0008270">
    <property type="term" value="F:zinc ion binding"/>
    <property type="evidence" value="ECO:0007669"/>
    <property type="project" value="InterPro"/>
</dbReference>
<evidence type="ECO:0000256" key="3">
    <source>
        <dbReference type="ARBA" id="ARBA00023002"/>
    </source>
</evidence>
<dbReference type="InterPro" id="IPR013154">
    <property type="entry name" value="ADH-like_N"/>
</dbReference>
<name>X1ARG6_9ZZZZ</name>
<evidence type="ECO:0000259" key="4">
    <source>
        <dbReference type="Pfam" id="PF08240"/>
    </source>
</evidence>
<dbReference type="PANTHER" id="PTHR43401">
    <property type="entry name" value="L-THREONINE 3-DEHYDROGENASE"/>
    <property type="match status" value="1"/>
</dbReference>
<accession>X1ARG6</accession>
<dbReference type="AlphaFoldDB" id="X1ARG6"/>
<dbReference type="SUPFAM" id="SSF51735">
    <property type="entry name" value="NAD(P)-binding Rossmann-fold domains"/>
    <property type="match status" value="1"/>
</dbReference>
<dbReference type="SUPFAM" id="SSF50129">
    <property type="entry name" value="GroES-like"/>
    <property type="match status" value="1"/>
</dbReference>
<proteinExistence type="predicted"/>
<dbReference type="InterPro" id="IPR050129">
    <property type="entry name" value="Zn_alcohol_dh"/>
</dbReference>
<feature type="non-terminal residue" evidence="5">
    <location>
        <position position="1"/>
    </location>
</feature>
<dbReference type="EMBL" id="BART01010122">
    <property type="protein sequence ID" value="GAG85404.1"/>
    <property type="molecule type" value="Genomic_DNA"/>
</dbReference>
<sequence>IELVDVPKPKIGPRDILMKVWAAGVCGSDLNIEDDTHFYRAPVTIGHEYSGIVEEVGRDVKKVKVGDKIVADIEAPEGWLGVEIDGSYAEYMRIPEVVIHKCPFDMDLDAAALCEPVTASIHCFQERNTINAGDFVVVIGPGPMGMLAVQFARLRGARKIVLVGLRSDEGRLKIGKKIGADKAFYEHIRLLRDKRWIRGQEYGADAVELEVPYGKTFQGMRRVWKKKEKRYKYGYKLELLMNVTTTGRLRFIGCALAPINSDERVLLVSIFKKIEKHLGKGKVRQIIDSLTLDRGYWGAHFLWRLKHKWGTDFVTLVRDDDLDFVEHVEYYLRGVEPVFKERW</sequence>
<keyword evidence="3" id="KW-0560">Oxidoreductase</keyword>
<dbReference type="Gene3D" id="3.90.180.10">
    <property type="entry name" value="Medium-chain alcohol dehydrogenases, catalytic domain"/>
    <property type="match status" value="1"/>
</dbReference>
<gene>
    <name evidence="5" type="ORF">S01H4_22173</name>
</gene>
<organism evidence="5">
    <name type="scientific">marine sediment metagenome</name>
    <dbReference type="NCBI Taxonomy" id="412755"/>
    <lineage>
        <taxon>unclassified sequences</taxon>
        <taxon>metagenomes</taxon>
        <taxon>ecological metagenomes</taxon>
    </lineage>
</organism>
<evidence type="ECO:0000256" key="2">
    <source>
        <dbReference type="ARBA" id="ARBA00022833"/>
    </source>
</evidence>
<feature type="non-terminal residue" evidence="5">
    <location>
        <position position="343"/>
    </location>
</feature>
<comment type="caution">
    <text evidence="5">The sequence shown here is derived from an EMBL/GenBank/DDBJ whole genome shotgun (WGS) entry which is preliminary data.</text>
</comment>
<dbReference type="GO" id="GO:0016491">
    <property type="term" value="F:oxidoreductase activity"/>
    <property type="evidence" value="ECO:0007669"/>
    <property type="project" value="UniProtKB-KW"/>
</dbReference>
<dbReference type="InterPro" id="IPR011032">
    <property type="entry name" value="GroES-like_sf"/>
</dbReference>
<feature type="domain" description="Alcohol dehydrogenase-like N-terminal" evidence="4">
    <location>
        <begin position="12"/>
        <end position="103"/>
    </location>
</feature>
<dbReference type="InterPro" id="IPR002328">
    <property type="entry name" value="ADH_Zn_CS"/>
</dbReference>
<dbReference type="Pfam" id="PF08240">
    <property type="entry name" value="ADH_N"/>
    <property type="match status" value="1"/>
</dbReference>
<evidence type="ECO:0000256" key="1">
    <source>
        <dbReference type="ARBA" id="ARBA00022723"/>
    </source>
</evidence>